<gene>
    <name evidence="3" type="ORF">DFH08DRAFT_898703</name>
</gene>
<dbReference type="Proteomes" id="UP001218218">
    <property type="component" value="Unassembled WGS sequence"/>
</dbReference>
<name>A0AAD6Z7L3_9AGAR</name>
<reference evidence="3" key="1">
    <citation type="submission" date="2023-03" db="EMBL/GenBank/DDBJ databases">
        <title>Massive genome expansion in bonnet fungi (Mycena s.s.) driven by repeated elements and novel gene families across ecological guilds.</title>
        <authorList>
            <consortium name="Lawrence Berkeley National Laboratory"/>
            <person name="Harder C.B."/>
            <person name="Miyauchi S."/>
            <person name="Viragh M."/>
            <person name="Kuo A."/>
            <person name="Thoen E."/>
            <person name="Andreopoulos B."/>
            <person name="Lu D."/>
            <person name="Skrede I."/>
            <person name="Drula E."/>
            <person name="Henrissat B."/>
            <person name="Morin E."/>
            <person name="Kohler A."/>
            <person name="Barry K."/>
            <person name="LaButti K."/>
            <person name="Morin E."/>
            <person name="Salamov A."/>
            <person name="Lipzen A."/>
            <person name="Mereny Z."/>
            <person name="Hegedus B."/>
            <person name="Baldrian P."/>
            <person name="Stursova M."/>
            <person name="Weitz H."/>
            <person name="Taylor A."/>
            <person name="Grigoriev I.V."/>
            <person name="Nagy L.G."/>
            <person name="Martin F."/>
            <person name="Kauserud H."/>
        </authorList>
    </citation>
    <scope>NUCLEOTIDE SEQUENCE</scope>
    <source>
        <strain evidence="3">CBHHK002</strain>
    </source>
</reference>
<proteinExistence type="predicted"/>
<accession>A0AAD6Z7L3</accession>
<evidence type="ECO:0000256" key="1">
    <source>
        <dbReference type="SAM" id="MobiDB-lite"/>
    </source>
</evidence>
<comment type="caution">
    <text evidence="3">The sequence shown here is derived from an EMBL/GenBank/DDBJ whole genome shotgun (WGS) entry which is preliminary data.</text>
</comment>
<feature type="chain" id="PRO_5041988425" evidence="2">
    <location>
        <begin position="19"/>
        <end position="198"/>
    </location>
</feature>
<feature type="compositionally biased region" description="Polar residues" evidence="1">
    <location>
        <begin position="134"/>
        <end position="154"/>
    </location>
</feature>
<sequence>MLANVVLSTLALAGAASAAVSNGGLKLLVPGGDNLWWITGQPNNIIWSCSESTFTQFTMWINNSDVSLLTAITPLVPVEQNFNCAQLIQGEVVTMPVGKGYTIVLTDITNATNVYAVSDPFEIKALSAGYPPATNTPTDQASATVSKGTASNVISGSQTGTGSGSSPSQTGKGAASSLRSGMAAAGALVGAAVVAALL</sequence>
<feature type="signal peptide" evidence="2">
    <location>
        <begin position="1"/>
        <end position="18"/>
    </location>
</feature>
<dbReference type="EMBL" id="JARIHO010000078">
    <property type="protein sequence ID" value="KAJ7310710.1"/>
    <property type="molecule type" value="Genomic_DNA"/>
</dbReference>
<organism evidence="3 4">
    <name type="scientific">Mycena albidolilacea</name>
    <dbReference type="NCBI Taxonomy" id="1033008"/>
    <lineage>
        <taxon>Eukaryota</taxon>
        <taxon>Fungi</taxon>
        <taxon>Dikarya</taxon>
        <taxon>Basidiomycota</taxon>
        <taxon>Agaricomycotina</taxon>
        <taxon>Agaricomycetes</taxon>
        <taxon>Agaricomycetidae</taxon>
        <taxon>Agaricales</taxon>
        <taxon>Marasmiineae</taxon>
        <taxon>Mycenaceae</taxon>
        <taxon>Mycena</taxon>
    </lineage>
</organism>
<dbReference type="AlphaFoldDB" id="A0AAD6Z7L3"/>
<evidence type="ECO:0000256" key="2">
    <source>
        <dbReference type="SAM" id="SignalP"/>
    </source>
</evidence>
<evidence type="ECO:0000313" key="3">
    <source>
        <dbReference type="EMBL" id="KAJ7310710.1"/>
    </source>
</evidence>
<protein>
    <submittedName>
        <fullName evidence="3">Uncharacterized protein</fullName>
    </submittedName>
</protein>
<keyword evidence="2" id="KW-0732">Signal</keyword>
<feature type="region of interest" description="Disordered" evidence="1">
    <location>
        <begin position="134"/>
        <end position="175"/>
    </location>
</feature>
<feature type="compositionally biased region" description="Low complexity" evidence="1">
    <location>
        <begin position="155"/>
        <end position="173"/>
    </location>
</feature>
<keyword evidence="4" id="KW-1185">Reference proteome</keyword>
<evidence type="ECO:0000313" key="4">
    <source>
        <dbReference type="Proteomes" id="UP001218218"/>
    </source>
</evidence>